<accession>A0A2P7QMR3</accession>
<gene>
    <name evidence="4" type="ORF">C7I36_13190</name>
</gene>
<dbReference type="InterPro" id="IPR036291">
    <property type="entry name" value="NAD(P)-bd_dom_sf"/>
</dbReference>
<name>A0A2P7QMR3_9GAMM</name>
<dbReference type="AlphaFoldDB" id="A0A2P7QMR3"/>
<dbReference type="PANTHER" id="PTHR44252:SF3">
    <property type="entry name" value="D-ERYTHRULOSE REDUCTASE-RELATED"/>
    <property type="match status" value="1"/>
</dbReference>
<dbReference type="Proteomes" id="UP000242181">
    <property type="component" value="Unassembled WGS sequence"/>
</dbReference>
<dbReference type="Pfam" id="PF13561">
    <property type="entry name" value="adh_short_C2"/>
    <property type="match status" value="1"/>
</dbReference>
<dbReference type="PANTHER" id="PTHR44252">
    <property type="entry name" value="D-ERYTHRULOSE REDUCTASE"/>
    <property type="match status" value="1"/>
</dbReference>
<proteinExistence type="inferred from homology"/>
<dbReference type="InterPro" id="IPR051737">
    <property type="entry name" value="L-xylulose/Carbonyl_redctase"/>
</dbReference>
<evidence type="ECO:0000256" key="3">
    <source>
        <dbReference type="ARBA" id="ARBA00022857"/>
    </source>
</evidence>
<dbReference type="Gene3D" id="3.40.50.720">
    <property type="entry name" value="NAD(P)-binding Rossmann-like Domain"/>
    <property type="match status" value="1"/>
</dbReference>
<dbReference type="PROSITE" id="PS00061">
    <property type="entry name" value="ADH_SHORT"/>
    <property type="match status" value="1"/>
</dbReference>
<keyword evidence="3" id="KW-0521">NADP</keyword>
<comment type="subunit">
    <text evidence="2">Homotetramer.</text>
</comment>
<dbReference type="GO" id="GO:0006006">
    <property type="term" value="P:glucose metabolic process"/>
    <property type="evidence" value="ECO:0007669"/>
    <property type="project" value="TreeGrafter"/>
</dbReference>
<evidence type="ECO:0000256" key="2">
    <source>
        <dbReference type="ARBA" id="ARBA00011881"/>
    </source>
</evidence>
<evidence type="ECO:0000313" key="5">
    <source>
        <dbReference type="Proteomes" id="UP000242181"/>
    </source>
</evidence>
<evidence type="ECO:0000256" key="1">
    <source>
        <dbReference type="ARBA" id="ARBA00006484"/>
    </source>
</evidence>
<dbReference type="PRINTS" id="PR00080">
    <property type="entry name" value="SDRFAMILY"/>
</dbReference>
<dbReference type="OrthoDB" id="7301144at2"/>
<protein>
    <submittedName>
        <fullName evidence="4">Short-chain dehydrogenase</fullName>
    </submittedName>
</protein>
<dbReference type="GO" id="GO:0004090">
    <property type="term" value="F:carbonyl reductase (NADPH) activity"/>
    <property type="evidence" value="ECO:0007669"/>
    <property type="project" value="TreeGrafter"/>
</dbReference>
<comment type="caution">
    <text evidence="4">The sequence shown here is derived from an EMBL/GenBank/DDBJ whole genome shotgun (WGS) entry which is preliminary data.</text>
</comment>
<keyword evidence="5" id="KW-1185">Reference proteome</keyword>
<dbReference type="FunFam" id="3.40.50.720:FF:000084">
    <property type="entry name" value="Short-chain dehydrogenase reductase"/>
    <property type="match status" value="1"/>
</dbReference>
<reference evidence="4 5" key="1">
    <citation type="submission" date="2018-03" db="EMBL/GenBank/DDBJ databases">
        <title>The draft genome of Zobellella taiwanensis JCM 13381.</title>
        <authorList>
            <person name="Liu L."/>
            <person name="Li L."/>
            <person name="Wang T."/>
            <person name="Zhang X."/>
            <person name="Liang L."/>
        </authorList>
    </citation>
    <scope>NUCLEOTIDE SEQUENCE [LARGE SCALE GENOMIC DNA]</scope>
    <source>
        <strain evidence="4 5">JCM 13381</strain>
    </source>
</reference>
<dbReference type="InterPro" id="IPR020904">
    <property type="entry name" value="Sc_DH/Rdtase_CS"/>
</dbReference>
<dbReference type="SUPFAM" id="SSF51735">
    <property type="entry name" value="NAD(P)-binding Rossmann-fold domains"/>
    <property type="match status" value="1"/>
</dbReference>
<dbReference type="EMBL" id="PXYH01000019">
    <property type="protein sequence ID" value="PSJ39259.1"/>
    <property type="molecule type" value="Genomic_DNA"/>
</dbReference>
<evidence type="ECO:0000313" key="4">
    <source>
        <dbReference type="EMBL" id="PSJ39259.1"/>
    </source>
</evidence>
<dbReference type="GO" id="GO:0050038">
    <property type="term" value="F:L-xylulose reductase (NADPH) activity"/>
    <property type="evidence" value="ECO:0007669"/>
    <property type="project" value="TreeGrafter"/>
</dbReference>
<comment type="similarity">
    <text evidence="1">Belongs to the short-chain dehydrogenases/reductases (SDR) family.</text>
</comment>
<sequence length="243" mass="25582">MFNDLKNKMIVVTGASSGIGWYCVEALRAEGAGVLAVGRNEEQLRVLKEKTGCDIVVADLTQQSGLDAVERELGEVDGLVNCAGLALLEPAAEVTADAFDQMMVVNARATALMSRLVAQRMIDQGCGGAIVNVSSQAALASLHDHLGYSASKAAMDAMTRVQCAEWGPHNIRVNSVNPTVTLTPMAKVGWSDPVKAEGMLSRIPLGRFAEPEEVVQPILFLLSQASSMISGIVLPIDGGFTAG</sequence>
<dbReference type="RefSeq" id="WP_106454163.1">
    <property type="nucleotide sequence ID" value="NZ_PXYH01000019.1"/>
</dbReference>
<dbReference type="GO" id="GO:0005997">
    <property type="term" value="P:xylulose metabolic process"/>
    <property type="evidence" value="ECO:0007669"/>
    <property type="project" value="TreeGrafter"/>
</dbReference>
<dbReference type="PRINTS" id="PR00081">
    <property type="entry name" value="GDHRDH"/>
</dbReference>
<organism evidence="4 5">
    <name type="scientific">Zobellella taiwanensis</name>
    <dbReference type="NCBI Taxonomy" id="347535"/>
    <lineage>
        <taxon>Bacteria</taxon>
        <taxon>Pseudomonadati</taxon>
        <taxon>Pseudomonadota</taxon>
        <taxon>Gammaproteobacteria</taxon>
        <taxon>Aeromonadales</taxon>
        <taxon>Aeromonadaceae</taxon>
        <taxon>Zobellella</taxon>
    </lineage>
</organism>
<dbReference type="InterPro" id="IPR002347">
    <property type="entry name" value="SDR_fam"/>
</dbReference>